<dbReference type="EMBL" id="GDQN01003709">
    <property type="protein sequence ID" value="JAT87345.1"/>
    <property type="molecule type" value="Transcribed_RNA"/>
</dbReference>
<reference evidence="2" key="1">
    <citation type="submission" date="2015-09" db="EMBL/GenBank/DDBJ databases">
        <title>De novo assembly of Pectinophora gossypiella (Pink Bollworm) gut transcriptome.</title>
        <authorList>
            <person name="Tassone E.E."/>
        </authorList>
    </citation>
    <scope>NUCLEOTIDE SEQUENCE</scope>
</reference>
<dbReference type="AlphaFoldDB" id="A0A1E1VZS3"/>
<feature type="non-terminal residue" evidence="2">
    <location>
        <position position="121"/>
    </location>
</feature>
<protein>
    <submittedName>
        <fullName evidence="2">Uncharacterized protein</fullName>
    </submittedName>
</protein>
<proteinExistence type="predicted"/>
<organism evidence="2">
    <name type="scientific">Pectinophora gossypiella</name>
    <name type="common">Cotton pink bollworm</name>
    <name type="synonym">Depressaria gossypiella</name>
    <dbReference type="NCBI Taxonomy" id="13191"/>
    <lineage>
        <taxon>Eukaryota</taxon>
        <taxon>Metazoa</taxon>
        <taxon>Ecdysozoa</taxon>
        <taxon>Arthropoda</taxon>
        <taxon>Hexapoda</taxon>
        <taxon>Insecta</taxon>
        <taxon>Pterygota</taxon>
        <taxon>Neoptera</taxon>
        <taxon>Endopterygota</taxon>
        <taxon>Lepidoptera</taxon>
        <taxon>Glossata</taxon>
        <taxon>Ditrysia</taxon>
        <taxon>Gelechioidea</taxon>
        <taxon>Gelechiidae</taxon>
        <taxon>Apatetrinae</taxon>
        <taxon>Pectinophora</taxon>
    </lineage>
</organism>
<dbReference type="OrthoDB" id="7475679at2759"/>
<dbReference type="EMBL" id="GDQN01010870">
    <property type="protein sequence ID" value="JAT80184.1"/>
    <property type="molecule type" value="Transcribed_RNA"/>
</dbReference>
<feature type="region of interest" description="Disordered" evidence="1">
    <location>
        <begin position="98"/>
        <end position="121"/>
    </location>
</feature>
<evidence type="ECO:0000313" key="3">
    <source>
        <dbReference type="EMBL" id="JAT87345.1"/>
    </source>
</evidence>
<name>A0A1E1VZS3_PECGO</name>
<evidence type="ECO:0000313" key="2">
    <source>
        <dbReference type="EMBL" id="JAT80184.1"/>
    </source>
</evidence>
<accession>A0A1E1VZS3</accession>
<feature type="region of interest" description="Disordered" evidence="1">
    <location>
        <begin position="1"/>
        <end position="49"/>
    </location>
</feature>
<feature type="compositionally biased region" description="Low complexity" evidence="1">
    <location>
        <begin position="18"/>
        <end position="27"/>
    </location>
</feature>
<sequence>MEEGTTTAGEVTQPPPTDTQTVEVSTETEPESKEPVTCGDTLNQDESGIGLEVVDDAKDVIEVKETLVENEPCEVNDDVRSLGDLDSLPAGDELALGAAGSDSGVEGCGRALSSGGGSRSC</sequence>
<gene>
    <name evidence="3" type="ORF">g.3438</name>
    <name evidence="2" type="ORF">g.3440</name>
</gene>
<evidence type="ECO:0000256" key="1">
    <source>
        <dbReference type="SAM" id="MobiDB-lite"/>
    </source>
</evidence>